<keyword evidence="1" id="KW-0732">Signal</keyword>
<comment type="caution">
    <text evidence="2">The sequence shown here is derived from an EMBL/GenBank/DDBJ whole genome shotgun (WGS) entry which is preliminary data.</text>
</comment>
<reference evidence="2 3" key="1">
    <citation type="submission" date="2019-07" db="EMBL/GenBank/DDBJ databases">
        <title>The draft genome sequence of Aquimarina algiphila M91.</title>
        <authorList>
            <person name="Meng X."/>
        </authorList>
    </citation>
    <scope>NUCLEOTIDE SEQUENCE [LARGE SCALE GENOMIC DNA]</scope>
    <source>
        <strain evidence="2 3">M91</strain>
    </source>
</reference>
<dbReference type="Proteomes" id="UP000318833">
    <property type="component" value="Unassembled WGS sequence"/>
</dbReference>
<name>A0A554VC05_9FLAO</name>
<dbReference type="SUPFAM" id="SSF82171">
    <property type="entry name" value="DPP6 N-terminal domain-like"/>
    <property type="match status" value="1"/>
</dbReference>
<dbReference type="EMBL" id="VLNR01000086">
    <property type="protein sequence ID" value="TSE04191.1"/>
    <property type="molecule type" value="Genomic_DNA"/>
</dbReference>
<protein>
    <recommendedName>
        <fullName evidence="4">Exo-alpha-sialidase</fullName>
    </recommendedName>
</protein>
<evidence type="ECO:0000313" key="2">
    <source>
        <dbReference type="EMBL" id="TSE04191.1"/>
    </source>
</evidence>
<proteinExistence type="predicted"/>
<dbReference type="AlphaFoldDB" id="A0A554VC05"/>
<dbReference type="InterPro" id="IPR011659">
    <property type="entry name" value="WD40"/>
</dbReference>
<dbReference type="RefSeq" id="WP_143918661.1">
    <property type="nucleotide sequence ID" value="NZ_CANMIK010000058.1"/>
</dbReference>
<feature type="signal peptide" evidence="1">
    <location>
        <begin position="1"/>
        <end position="18"/>
    </location>
</feature>
<feature type="chain" id="PRO_5021784563" description="Exo-alpha-sialidase" evidence="1">
    <location>
        <begin position="19"/>
        <end position="309"/>
    </location>
</feature>
<dbReference type="OrthoDB" id="9809364at2"/>
<gene>
    <name evidence="2" type="ORF">FOF46_27175</name>
</gene>
<organism evidence="2 3">
    <name type="scientific">Aquimarina algiphila</name>
    <dbReference type="NCBI Taxonomy" id="2047982"/>
    <lineage>
        <taxon>Bacteria</taxon>
        <taxon>Pseudomonadati</taxon>
        <taxon>Bacteroidota</taxon>
        <taxon>Flavobacteriia</taxon>
        <taxon>Flavobacteriales</taxon>
        <taxon>Flavobacteriaceae</taxon>
        <taxon>Aquimarina</taxon>
    </lineage>
</organism>
<keyword evidence="3" id="KW-1185">Reference proteome</keyword>
<accession>A0A554VC05</accession>
<evidence type="ECO:0000256" key="1">
    <source>
        <dbReference type="SAM" id="SignalP"/>
    </source>
</evidence>
<evidence type="ECO:0000313" key="3">
    <source>
        <dbReference type="Proteomes" id="UP000318833"/>
    </source>
</evidence>
<dbReference type="Pfam" id="PF07676">
    <property type="entry name" value="PD40"/>
    <property type="match status" value="1"/>
</dbReference>
<evidence type="ECO:0008006" key="4">
    <source>
        <dbReference type="Google" id="ProtNLM"/>
    </source>
</evidence>
<sequence>MRKTYSILLLVGALFLNACNSKKQDSEDNDSSIVQNLYFGQKPPGLTPEIFAPGIISLNGRYEHGISFSPDLEELYFGANYEDQDPSIYFSKLEDKKWTSPKKVNFTKGKKVGEMHPFVSPNGTMIHFAAHDSFTSPHHESSVKTWYVKRSENSWSDARELDSPINNDLVFYSNEAKNGDIFYTNLSKRKMYYAPKINDKFPKVHEVGIEFGFHGFISPSQDYLVVNGQNREDDQRKDSEIYVYFKKKDGTWSKPMNLGNAVNSDFDETCPSITPDGNYLFFGRYNEESGLSNFYWVDTEVIENLRPKE</sequence>